<reference evidence="1 2" key="1">
    <citation type="submission" date="2007-01" db="EMBL/GenBank/DDBJ databases">
        <authorList>
            <person name="Haygood M."/>
            <person name="Podell S."/>
            <person name="Anderson C."/>
            <person name="Hopkinson B."/>
            <person name="Roe K."/>
            <person name="Barbeau K."/>
            <person name="Gaasterland T."/>
            <person name="Ferriera S."/>
            <person name="Johnson J."/>
            <person name="Kravitz S."/>
            <person name="Beeson K."/>
            <person name="Sutton G."/>
            <person name="Rogers Y.-H."/>
            <person name="Friedman R."/>
            <person name="Frazier M."/>
            <person name="Venter J.C."/>
        </authorList>
    </citation>
    <scope>NUCLEOTIDE SEQUENCE [LARGE SCALE GENOMIC DNA]</scope>
    <source>
        <strain evidence="1 2">ATCC 23134</strain>
    </source>
</reference>
<gene>
    <name evidence="1" type="ORF">M23134_04889</name>
</gene>
<dbReference type="AlphaFoldDB" id="A1ZV59"/>
<protein>
    <submittedName>
        <fullName evidence="1">Uncharacterized protein</fullName>
    </submittedName>
</protein>
<dbReference type="EMBL" id="AAWS01000044">
    <property type="protein sequence ID" value="EAY25715.1"/>
    <property type="molecule type" value="Genomic_DNA"/>
</dbReference>
<name>A1ZV59_MICM2</name>
<evidence type="ECO:0000313" key="1">
    <source>
        <dbReference type="EMBL" id="EAY25715.1"/>
    </source>
</evidence>
<organism evidence="1 2">
    <name type="scientific">Microscilla marina ATCC 23134</name>
    <dbReference type="NCBI Taxonomy" id="313606"/>
    <lineage>
        <taxon>Bacteria</taxon>
        <taxon>Pseudomonadati</taxon>
        <taxon>Bacteroidota</taxon>
        <taxon>Cytophagia</taxon>
        <taxon>Cytophagales</taxon>
        <taxon>Microscillaceae</taxon>
        <taxon>Microscilla</taxon>
    </lineage>
</organism>
<comment type="caution">
    <text evidence="1">The sequence shown here is derived from an EMBL/GenBank/DDBJ whole genome shotgun (WGS) entry which is preliminary data.</text>
</comment>
<dbReference type="Proteomes" id="UP000004095">
    <property type="component" value="Unassembled WGS sequence"/>
</dbReference>
<keyword evidence="2" id="KW-1185">Reference proteome</keyword>
<evidence type="ECO:0000313" key="2">
    <source>
        <dbReference type="Proteomes" id="UP000004095"/>
    </source>
</evidence>
<accession>A1ZV59</accession>
<proteinExistence type="predicted"/>
<sequence length="55" mass="6049">MVARCLSSGYFFFRQYFVSDGGVLLNTKGVGKSNGVTQQNILDIKVSHTARKPVL</sequence>